<dbReference type="PANTHER" id="PTHR46910:SF3">
    <property type="entry name" value="HALOTOLERANCE PROTEIN 9-RELATED"/>
    <property type="match status" value="1"/>
</dbReference>
<protein>
    <recommendedName>
        <fullName evidence="6">Zn(2)-C6 fungal-type domain-containing protein</fullName>
    </recommendedName>
</protein>
<dbReference type="InterPro" id="IPR007219">
    <property type="entry name" value="XnlR_reg_dom"/>
</dbReference>
<dbReference type="GO" id="GO:0003677">
    <property type="term" value="F:DNA binding"/>
    <property type="evidence" value="ECO:0007669"/>
    <property type="project" value="UniProtKB-KW"/>
</dbReference>
<dbReference type="SUPFAM" id="SSF57701">
    <property type="entry name" value="Zn2/Cys6 DNA-binding domain"/>
    <property type="match status" value="1"/>
</dbReference>
<organism evidence="7 8">
    <name type="scientific">Parasitella parasitica</name>
    <dbReference type="NCBI Taxonomy" id="35722"/>
    <lineage>
        <taxon>Eukaryota</taxon>
        <taxon>Fungi</taxon>
        <taxon>Fungi incertae sedis</taxon>
        <taxon>Mucoromycota</taxon>
        <taxon>Mucoromycotina</taxon>
        <taxon>Mucoromycetes</taxon>
        <taxon>Mucorales</taxon>
        <taxon>Mucorineae</taxon>
        <taxon>Mucoraceae</taxon>
        <taxon>Parasitella</taxon>
    </lineage>
</organism>
<evidence type="ECO:0000256" key="2">
    <source>
        <dbReference type="ARBA" id="ARBA00022723"/>
    </source>
</evidence>
<accession>A0A0B7NEU2</accession>
<dbReference type="Proteomes" id="UP000054107">
    <property type="component" value="Unassembled WGS sequence"/>
</dbReference>
<name>A0A0B7NEU2_9FUNG</name>
<gene>
    <name evidence="7" type="primary">PARPA_07530.1 scaffold 28415</name>
</gene>
<dbReference type="EMBL" id="LN729787">
    <property type="protein sequence ID" value="CEP13451.1"/>
    <property type="molecule type" value="Genomic_DNA"/>
</dbReference>
<evidence type="ECO:0000256" key="1">
    <source>
        <dbReference type="ARBA" id="ARBA00004123"/>
    </source>
</evidence>
<dbReference type="GO" id="GO:0006351">
    <property type="term" value="P:DNA-templated transcription"/>
    <property type="evidence" value="ECO:0007669"/>
    <property type="project" value="InterPro"/>
</dbReference>
<dbReference type="InterPro" id="IPR050987">
    <property type="entry name" value="AtrR-like"/>
</dbReference>
<evidence type="ECO:0000313" key="7">
    <source>
        <dbReference type="EMBL" id="CEP13451.1"/>
    </source>
</evidence>
<sequence length="715" mass="80614">MSKSTDQPPKRVKVTLACTICRKKKVKCDGVQPTCSRCQSIGICCQYSDRPTKRGPPKGYVEVIENRAQRIKSILGTANQQLPASIPQQPLHPHVASNNSVNNLAPVDVASKSPQPTKHSANALLCLIADTVDAALQQERAATQLVHGSNGMMYAFPMTNNVLQSPSSLLQLEHISADTWTESFFSHFNFIFPILSRPLFRFQLENEELNTMLKLAVFLLGCRLNNDIQDVAQEKALYQQFDDLFTNASHDDMVKADLSTVQATVIMCWYTYLAGDLHKCYALRHHLSVLVHQLTLDYESPNDKQDMHQIEMKRRAYWVSFVVDQWLAGSTGRDAFISRQSHVQYPQLEDNQLFALSHPSSYQHQDQVAYSTSVEYALQINSFREMIQLAYIISDVSKGVASEADVSGWLFRLPSYLDYGKMIQHVSPAPIARMYRILFYTVQIMLSRTTRHEPSNSICTTAATTIIHISEQMLEQGQAKYLRNIFPLSITLATSIHLDNALLSSKDDNEFDKLNFSKSMALFKEAHCSLLSRPTLEDVLRQFLVGNFNFALDNGYPSPSNSASWSPASSKPSKNNNNKRPYVADNEEEEQFLLASPSSSTFTAPDYSSNSMLPNDFYAEQRKFDINDIFPVLMNEQQQQPQQQEHTFDTHVSTEQNLPPWIGFFDNVDPSASCSPASYLTPTQSPSISLNHKDEGPVLFDILSDPQFFTATCLF</sequence>
<dbReference type="PROSITE" id="PS50048">
    <property type="entry name" value="ZN2_CY6_FUNGAL_2"/>
    <property type="match status" value="1"/>
</dbReference>
<evidence type="ECO:0000259" key="6">
    <source>
        <dbReference type="PROSITE" id="PS50048"/>
    </source>
</evidence>
<evidence type="ECO:0000256" key="4">
    <source>
        <dbReference type="ARBA" id="ARBA00023242"/>
    </source>
</evidence>
<dbReference type="PROSITE" id="PS00463">
    <property type="entry name" value="ZN2_CY6_FUNGAL_1"/>
    <property type="match status" value="1"/>
</dbReference>
<keyword evidence="2" id="KW-0479">Metal-binding</keyword>
<feature type="compositionally biased region" description="Low complexity" evidence="5">
    <location>
        <begin position="561"/>
        <end position="579"/>
    </location>
</feature>
<keyword evidence="4" id="KW-0539">Nucleus</keyword>
<keyword evidence="8" id="KW-1185">Reference proteome</keyword>
<feature type="domain" description="Zn(2)-C6 fungal-type" evidence="6">
    <location>
        <begin position="17"/>
        <end position="47"/>
    </location>
</feature>
<dbReference type="STRING" id="35722.A0A0B7NEU2"/>
<evidence type="ECO:0000313" key="8">
    <source>
        <dbReference type="Proteomes" id="UP000054107"/>
    </source>
</evidence>
<dbReference type="Pfam" id="PF00172">
    <property type="entry name" value="Zn_clus"/>
    <property type="match status" value="1"/>
</dbReference>
<dbReference type="GO" id="GO:0000981">
    <property type="term" value="F:DNA-binding transcription factor activity, RNA polymerase II-specific"/>
    <property type="evidence" value="ECO:0007669"/>
    <property type="project" value="InterPro"/>
</dbReference>
<dbReference type="GO" id="GO:0005634">
    <property type="term" value="C:nucleus"/>
    <property type="evidence" value="ECO:0007669"/>
    <property type="project" value="UniProtKB-SubCell"/>
</dbReference>
<dbReference type="CDD" id="cd00067">
    <property type="entry name" value="GAL4"/>
    <property type="match status" value="1"/>
</dbReference>
<feature type="region of interest" description="Disordered" evidence="5">
    <location>
        <begin position="561"/>
        <end position="581"/>
    </location>
</feature>
<dbReference type="Pfam" id="PF04082">
    <property type="entry name" value="Fungal_trans"/>
    <property type="match status" value="1"/>
</dbReference>
<proteinExistence type="predicted"/>
<dbReference type="PANTHER" id="PTHR46910">
    <property type="entry name" value="TRANSCRIPTION FACTOR PDR1"/>
    <property type="match status" value="1"/>
</dbReference>
<dbReference type="CDD" id="cd12148">
    <property type="entry name" value="fungal_TF_MHR"/>
    <property type="match status" value="1"/>
</dbReference>
<reference evidence="7 8" key="1">
    <citation type="submission" date="2014-09" db="EMBL/GenBank/DDBJ databases">
        <authorList>
            <person name="Ellenberger Sabrina"/>
        </authorList>
    </citation>
    <scope>NUCLEOTIDE SEQUENCE [LARGE SCALE GENOMIC DNA]</scope>
    <source>
        <strain evidence="7 8">CBS 412.66</strain>
    </source>
</reference>
<dbReference type="OrthoDB" id="2260578at2759"/>
<comment type="subcellular location">
    <subcellularLocation>
        <location evidence="1">Nucleus</location>
    </subcellularLocation>
</comment>
<evidence type="ECO:0000256" key="3">
    <source>
        <dbReference type="ARBA" id="ARBA00023125"/>
    </source>
</evidence>
<evidence type="ECO:0000256" key="5">
    <source>
        <dbReference type="SAM" id="MobiDB-lite"/>
    </source>
</evidence>
<dbReference type="InterPro" id="IPR001138">
    <property type="entry name" value="Zn2Cys6_DnaBD"/>
</dbReference>
<dbReference type="Gene3D" id="4.10.240.10">
    <property type="entry name" value="Zn(2)-C6 fungal-type DNA-binding domain"/>
    <property type="match status" value="1"/>
</dbReference>
<keyword evidence="3" id="KW-0238">DNA-binding</keyword>
<dbReference type="GO" id="GO:0008270">
    <property type="term" value="F:zinc ion binding"/>
    <property type="evidence" value="ECO:0007669"/>
    <property type="project" value="InterPro"/>
</dbReference>
<dbReference type="InterPro" id="IPR036864">
    <property type="entry name" value="Zn2-C6_fun-type_DNA-bd_sf"/>
</dbReference>
<dbReference type="SMART" id="SM00066">
    <property type="entry name" value="GAL4"/>
    <property type="match status" value="1"/>
</dbReference>
<dbReference type="AlphaFoldDB" id="A0A0B7NEU2"/>